<feature type="domain" description="Malic enzyme N-terminal" evidence="16">
    <location>
        <begin position="18"/>
        <end position="151"/>
    </location>
</feature>
<evidence type="ECO:0000256" key="11">
    <source>
        <dbReference type="ARBA" id="ARBA00051384"/>
    </source>
</evidence>
<dbReference type="SUPFAM" id="SSF53223">
    <property type="entry name" value="Aminoacid dehydrogenase-like, N-terminal domain"/>
    <property type="match status" value="1"/>
</dbReference>
<evidence type="ECO:0000256" key="1">
    <source>
        <dbReference type="ARBA" id="ARBA00001936"/>
    </source>
</evidence>
<evidence type="ECO:0000256" key="9">
    <source>
        <dbReference type="ARBA" id="ARBA00040273"/>
    </source>
</evidence>
<keyword evidence="7" id="KW-0511">Multifunctional enzyme</keyword>
<dbReference type="PANTHER" id="PTHR43237:SF4">
    <property type="entry name" value="NADP-DEPENDENT MALIC ENZYME"/>
    <property type="match status" value="1"/>
</dbReference>
<dbReference type="Gene3D" id="3.40.50.10950">
    <property type="match status" value="1"/>
</dbReference>
<feature type="binding site" evidence="14">
    <location>
        <position position="287"/>
    </location>
    <ligand>
        <name>a divalent metal cation</name>
        <dbReference type="ChEBI" id="CHEBI:60240"/>
    </ligand>
</feature>
<accession>A0A831RGV5</accession>
<dbReference type="Gene3D" id="3.40.50.720">
    <property type="entry name" value="NAD(P)-binding Rossmann-like Domain"/>
    <property type="match status" value="1"/>
</dbReference>
<dbReference type="Gene3D" id="3.40.50.10380">
    <property type="entry name" value="Malic enzyme, N-terminal domain"/>
    <property type="match status" value="1"/>
</dbReference>
<dbReference type="AlphaFoldDB" id="A0A831RGV5"/>
<dbReference type="InterPro" id="IPR051674">
    <property type="entry name" value="Malate_Decarboxylase"/>
</dbReference>
<evidence type="ECO:0000256" key="2">
    <source>
        <dbReference type="ARBA" id="ARBA00001946"/>
    </source>
</evidence>
<feature type="binding site" evidence="14">
    <location>
        <position position="162"/>
    </location>
    <ligand>
        <name>a divalent metal cation</name>
        <dbReference type="ChEBI" id="CHEBI:60240"/>
    </ligand>
</feature>
<sequence>MSEDLKQSALHYHRYPRPGKLEIKATKPLANQRDLALAYSPGVAAACEEIEADPGTAADYTARANLVAVVTNGTAVLGLGAIGGLASKPVMEGKAVLFKEFADIDVFDIEVDETDPEKFIETVARLEPTFGGINLEDIKAPECFVIEEGLKARMNIPVFHDDQHGTAIVVCAAIINGLRVVRKEIGQVRLVTSGAGAAALACLDLLVALGLNPDNIIVTDSTGVVYQGRAERMDPYKARYAAETELRTLQQALEGADIFLGLSAGGVLKPEMLEKMADKPLIMALANPVPEIMPDLAKAVRPDAILATGRSDFPNQVNNVLCFPFLFRGALDCCATEINMAMKKACVQAIADLATEQPSDIVQAAYGGQNLQFGPEYLIPRPFDPRLMETIAPRVARAAMDSGVALREIEDLQAYRECLQRQVFRTGMTMKPIFDRARENPPRVVYAAGEEPKVLQLIQQVLEQGIARPILIGRRRVVEERIRDLGLGLVIDDDFELVDPQNHERYKEYCDAYFALMARKGVSPIEARALVRTNSTVLAAMIVRQGHADSMLCGLLGSYQSHLRHIRDIIGPAEGVKRLTSMSVLVFHSGALFLTDTYVQEEPDAEAIAEIVRLTAEEVRWFGVEPKVALLSHSNFGSHDSASSRKMRAALELIHRQQPELEVEGEMHPELALNEALRNQRFPASRLQGAANLLVMPNQDSANIAFSLLKAVGEGIPIGPILVGAARPAHIVTPSISVRGLLNMTALAAVRGVSEGG</sequence>
<dbReference type="GO" id="GO:0016746">
    <property type="term" value="F:acyltransferase activity"/>
    <property type="evidence" value="ECO:0007669"/>
    <property type="project" value="InterPro"/>
</dbReference>
<feature type="binding site" evidence="14">
    <location>
        <begin position="76"/>
        <end position="83"/>
    </location>
    <ligand>
        <name>NADP(+)</name>
        <dbReference type="ChEBI" id="CHEBI:58349"/>
    </ligand>
</feature>
<dbReference type="GO" id="GO:0006108">
    <property type="term" value="P:malate metabolic process"/>
    <property type="evidence" value="ECO:0007669"/>
    <property type="project" value="InterPro"/>
</dbReference>
<dbReference type="InterPro" id="IPR042113">
    <property type="entry name" value="P_AcTrfase_dom1"/>
</dbReference>
<comment type="cofactor">
    <cofactor evidence="1">
        <name>Mn(2+)</name>
        <dbReference type="ChEBI" id="CHEBI:29035"/>
    </cofactor>
</comment>
<dbReference type="PIRSF" id="PIRSF036684">
    <property type="entry name" value="ME_PTA"/>
    <property type="match status" value="1"/>
</dbReference>
<dbReference type="InterPro" id="IPR046346">
    <property type="entry name" value="Aminoacid_DH-like_N_sf"/>
</dbReference>
<evidence type="ECO:0000259" key="16">
    <source>
        <dbReference type="SMART" id="SM01274"/>
    </source>
</evidence>
<dbReference type="InterPro" id="IPR012302">
    <property type="entry name" value="Malic_NAD-bd"/>
</dbReference>
<keyword evidence="5 13" id="KW-0479">Metal-binding</keyword>
<comment type="similarity">
    <text evidence="3">In the N-terminal section; belongs to the malic enzymes family.</text>
</comment>
<feature type="binding site" evidence="13">
    <location>
        <position position="137"/>
    </location>
    <ligand>
        <name>a divalent metal cation</name>
        <dbReference type="ChEBI" id="CHEBI:60240"/>
    </ligand>
</feature>
<dbReference type="Pfam" id="PF03949">
    <property type="entry name" value="Malic_M"/>
    <property type="match status" value="1"/>
</dbReference>
<dbReference type="SMART" id="SM01274">
    <property type="entry name" value="malic"/>
    <property type="match status" value="1"/>
</dbReference>
<evidence type="ECO:0000256" key="4">
    <source>
        <dbReference type="ARBA" id="ARBA00008756"/>
    </source>
</evidence>
<dbReference type="EC" id="1.1.1.40" evidence="8"/>
<evidence type="ECO:0000256" key="6">
    <source>
        <dbReference type="ARBA" id="ARBA00023002"/>
    </source>
</evidence>
<name>A0A831RGV5_9GAMM</name>
<dbReference type="SMART" id="SM00919">
    <property type="entry name" value="Malic_M"/>
    <property type="match status" value="1"/>
</dbReference>
<comment type="caution">
    <text evidence="17">The sequence shown here is derived from an EMBL/GenBank/DDBJ whole genome shotgun (WGS) entry which is preliminary data.</text>
</comment>
<dbReference type="InterPro" id="IPR012301">
    <property type="entry name" value="Malic_N_dom"/>
</dbReference>
<organism evidence="17">
    <name type="scientific">Sedimenticola thiotaurini</name>
    <dbReference type="NCBI Taxonomy" id="1543721"/>
    <lineage>
        <taxon>Bacteria</taxon>
        <taxon>Pseudomonadati</taxon>
        <taxon>Pseudomonadota</taxon>
        <taxon>Gammaproteobacteria</taxon>
        <taxon>Chromatiales</taxon>
        <taxon>Sedimenticolaceae</taxon>
        <taxon>Sedimenticola</taxon>
    </lineage>
</organism>
<dbReference type="SUPFAM" id="SSF53659">
    <property type="entry name" value="Isocitrate/Isopropylmalate dehydrogenase-like"/>
    <property type="match status" value="1"/>
</dbReference>
<dbReference type="GO" id="GO:0046872">
    <property type="term" value="F:metal ion binding"/>
    <property type="evidence" value="ECO:0007669"/>
    <property type="project" value="UniProtKB-KW"/>
</dbReference>
<feature type="domain" description="Malic enzyme NAD-binding" evidence="15">
    <location>
        <begin position="163"/>
        <end position="400"/>
    </location>
</feature>
<comment type="catalytic activity">
    <reaction evidence="10">
        <text>(S)-malate + NADP(+) = pyruvate + CO2 + NADPH</text>
        <dbReference type="Rhea" id="RHEA:18253"/>
        <dbReference type="ChEBI" id="CHEBI:15361"/>
        <dbReference type="ChEBI" id="CHEBI:15589"/>
        <dbReference type="ChEBI" id="CHEBI:16526"/>
        <dbReference type="ChEBI" id="CHEBI:57783"/>
        <dbReference type="ChEBI" id="CHEBI:58349"/>
        <dbReference type="EC" id="1.1.1.40"/>
    </reaction>
</comment>
<keyword evidence="6" id="KW-0560">Oxidoreductase</keyword>
<comment type="cofactor">
    <cofactor evidence="2">
        <name>Mg(2+)</name>
        <dbReference type="ChEBI" id="CHEBI:18420"/>
    </cofactor>
</comment>
<evidence type="ECO:0000256" key="12">
    <source>
        <dbReference type="PIRSR" id="PIRSR036684-1"/>
    </source>
</evidence>
<protein>
    <recommendedName>
        <fullName evidence="9">NADP-dependent malic enzyme</fullName>
        <ecNumber evidence="8">1.1.1.40</ecNumber>
    </recommendedName>
</protein>
<dbReference type="Pfam" id="PF01515">
    <property type="entry name" value="PTA_PTB"/>
    <property type="match status" value="1"/>
</dbReference>
<dbReference type="Proteomes" id="UP000886251">
    <property type="component" value="Unassembled WGS sequence"/>
</dbReference>
<dbReference type="GO" id="GO:0004473">
    <property type="term" value="F:malate dehydrogenase (decarboxylating) (NADP+) activity"/>
    <property type="evidence" value="ECO:0007669"/>
    <property type="project" value="UniProtKB-EC"/>
</dbReference>
<evidence type="ECO:0000256" key="14">
    <source>
        <dbReference type="PIRSR" id="PIRSR036684-3"/>
    </source>
</evidence>
<keyword evidence="14" id="KW-0521">NADP</keyword>
<dbReference type="Pfam" id="PF00390">
    <property type="entry name" value="malic"/>
    <property type="match status" value="1"/>
</dbReference>
<evidence type="ECO:0000256" key="13">
    <source>
        <dbReference type="PIRSR" id="PIRSR036684-2"/>
    </source>
</evidence>
<feature type="binding site" evidence="13">
    <location>
        <position position="136"/>
    </location>
    <ligand>
        <name>a divalent metal cation</name>
        <dbReference type="ChEBI" id="CHEBI:60240"/>
    </ligand>
</feature>
<evidence type="ECO:0000259" key="15">
    <source>
        <dbReference type="SMART" id="SM00919"/>
    </source>
</evidence>
<dbReference type="PANTHER" id="PTHR43237">
    <property type="entry name" value="NADP-DEPENDENT MALIC ENZYME"/>
    <property type="match status" value="1"/>
</dbReference>
<evidence type="ECO:0000313" key="17">
    <source>
        <dbReference type="EMBL" id="HEB94992.1"/>
    </source>
</evidence>
<dbReference type="InterPro" id="IPR002505">
    <property type="entry name" value="PTA_PTB"/>
</dbReference>
<gene>
    <name evidence="17" type="ORF">ENI96_01010</name>
</gene>
<dbReference type="FunFam" id="3.40.50.10380:FF:000003">
    <property type="entry name" value="NADP-dependent malic enzyme"/>
    <property type="match status" value="1"/>
</dbReference>
<dbReference type="EMBL" id="DRKP01000011">
    <property type="protein sequence ID" value="HEB94992.1"/>
    <property type="molecule type" value="Genomic_DNA"/>
</dbReference>
<feature type="active site" description="Proton acceptor" evidence="12">
    <location>
        <position position="94"/>
    </location>
</feature>
<evidence type="ECO:0000256" key="5">
    <source>
        <dbReference type="ARBA" id="ARBA00022723"/>
    </source>
</evidence>
<dbReference type="CDD" id="cd05311">
    <property type="entry name" value="NAD_bind_2_malic_enz"/>
    <property type="match status" value="1"/>
</dbReference>
<reference evidence="17" key="1">
    <citation type="journal article" date="2020" name="mSystems">
        <title>Genome- and Community-Level Interaction Insights into Carbon Utilization and Element Cycling Functions of Hydrothermarchaeota in Hydrothermal Sediment.</title>
        <authorList>
            <person name="Zhou Z."/>
            <person name="Liu Y."/>
            <person name="Xu W."/>
            <person name="Pan J."/>
            <person name="Luo Z.H."/>
            <person name="Li M."/>
        </authorList>
    </citation>
    <scope>NUCLEOTIDE SEQUENCE [LARGE SCALE GENOMIC DNA]</scope>
    <source>
        <strain evidence="17">HyVt-443</strain>
    </source>
</reference>
<evidence type="ECO:0000256" key="3">
    <source>
        <dbReference type="ARBA" id="ARBA00007686"/>
    </source>
</evidence>
<dbReference type="GO" id="GO:0051287">
    <property type="term" value="F:NAD binding"/>
    <property type="evidence" value="ECO:0007669"/>
    <property type="project" value="InterPro"/>
</dbReference>
<proteinExistence type="inferred from homology"/>
<dbReference type="SUPFAM" id="SSF51735">
    <property type="entry name" value="NAD(P)-binding Rossmann-fold domains"/>
    <property type="match status" value="1"/>
</dbReference>
<dbReference type="InterPro" id="IPR036291">
    <property type="entry name" value="NAD(P)-bd_dom_sf"/>
</dbReference>
<evidence type="ECO:0000256" key="10">
    <source>
        <dbReference type="ARBA" id="ARBA00050924"/>
    </source>
</evidence>
<evidence type="ECO:0000256" key="7">
    <source>
        <dbReference type="ARBA" id="ARBA00023268"/>
    </source>
</evidence>
<dbReference type="InterPro" id="IPR045213">
    <property type="entry name" value="Malic_NAD-bd_bact_type"/>
</dbReference>
<dbReference type="FunFam" id="3.40.50.720:FF:000095">
    <property type="entry name" value="NADP-dependent malic enzyme"/>
    <property type="match status" value="1"/>
</dbReference>
<dbReference type="Gene3D" id="3.40.50.10750">
    <property type="entry name" value="Isocitrate/Isopropylmalate dehydrogenase-like"/>
    <property type="match status" value="1"/>
</dbReference>
<dbReference type="InterPro" id="IPR012188">
    <property type="entry name" value="ME_PTA"/>
</dbReference>
<evidence type="ECO:0000256" key="8">
    <source>
        <dbReference type="ARBA" id="ARBA00038964"/>
    </source>
</evidence>
<comment type="catalytic activity">
    <reaction evidence="11">
        <text>oxaloacetate + H(+) = pyruvate + CO2</text>
        <dbReference type="Rhea" id="RHEA:15641"/>
        <dbReference type="ChEBI" id="CHEBI:15361"/>
        <dbReference type="ChEBI" id="CHEBI:15378"/>
        <dbReference type="ChEBI" id="CHEBI:16452"/>
        <dbReference type="ChEBI" id="CHEBI:16526"/>
        <dbReference type="EC" id="1.1.1.40"/>
    </reaction>
</comment>
<comment type="similarity">
    <text evidence="4">In the C-terminal section; belongs to the phosphate acetyltransferase and butyryltransferase family.</text>
</comment>
<dbReference type="InterPro" id="IPR042112">
    <property type="entry name" value="P_AcTrfase_dom2"/>
</dbReference>
<dbReference type="InterPro" id="IPR037062">
    <property type="entry name" value="Malic_N_dom_sf"/>
</dbReference>